<sequence length="105" mass="11648">MEIEYQIQLTYTAKISVQYLDEMMDDLKDFKLIVISINAHAEIQASIPPVYNLVTPPLDKVAEFGPSCKNESTELANDLGPLLLGVRRIPLGEPHLALAADQARN</sequence>
<reference evidence="1" key="1">
    <citation type="journal article" date="2009" name="PLoS Genet.">
        <title>Sequencing, mapping, and analysis of 27,455 maize full-length cDNAs.</title>
        <authorList>
            <person name="Soderlund C."/>
            <person name="Descour A."/>
            <person name="Kudrna D."/>
            <person name="Bomhoff M."/>
            <person name="Boyd L."/>
            <person name="Currie J."/>
            <person name="Angelova A."/>
            <person name="Collura K."/>
            <person name="Wissotski M."/>
            <person name="Ashley E."/>
            <person name="Morrow D."/>
            <person name="Fernandes J."/>
            <person name="Walbot V."/>
            <person name="Yu Y."/>
        </authorList>
    </citation>
    <scope>NUCLEOTIDE SEQUENCE</scope>
    <source>
        <strain evidence="1">B73</strain>
    </source>
</reference>
<organism evidence="1">
    <name type="scientific">Zea mays</name>
    <name type="common">Maize</name>
    <dbReference type="NCBI Taxonomy" id="4577"/>
    <lineage>
        <taxon>Eukaryota</taxon>
        <taxon>Viridiplantae</taxon>
        <taxon>Streptophyta</taxon>
        <taxon>Embryophyta</taxon>
        <taxon>Tracheophyta</taxon>
        <taxon>Spermatophyta</taxon>
        <taxon>Magnoliopsida</taxon>
        <taxon>Liliopsida</taxon>
        <taxon>Poales</taxon>
        <taxon>Poaceae</taxon>
        <taxon>PACMAD clade</taxon>
        <taxon>Panicoideae</taxon>
        <taxon>Andropogonodae</taxon>
        <taxon>Andropogoneae</taxon>
        <taxon>Tripsacinae</taxon>
        <taxon>Zea</taxon>
    </lineage>
</organism>
<dbReference type="EMBL" id="BT068693">
    <property type="protein sequence ID" value="ACN35590.1"/>
    <property type="molecule type" value="mRNA"/>
</dbReference>
<reference evidence="1" key="2">
    <citation type="submission" date="2012-06" db="EMBL/GenBank/DDBJ databases">
        <authorList>
            <person name="Yu Y."/>
            <person name="Currie J."/>
            <person name="Lomeli R."/>
            <person name="Angelova A."/>
            <person name="Collura K."/>
            <person name="Wissotski M."/>
            <person name="Campos D."/>
            <person name="Kudrna D."/>
            <person name="Golser W."/>
            <person name="Ashely E."/>
            <person name="Descour A."/>
            <person name="Fernandes J."/>
            <person name="Soderlund C."/>
            <person name="Walbot V."/>
        </authorList>
    </citation>
    <scope>NUCLEOTIDE SEQUENCE</scope>
    <source>
        <strain evidence="1">B73</strain>
    </source>
</reference>
<dbReference type="EMBL" id="BT062081">
    <property type="protein sequence ID" value="ACN26778.1"/>
    <property type="molecule type" value="mRNA"/>
</dbReference>
<evidence type="ECO:0000313" key="1">
    <source>
        <dbReference type="EMBL" id="ACN26778.1"/>
    </source>
</evidence>
<proteinExistence type="evidence at transcript level"/>
<protein>
    <submittedName>
        <fullName evidence="1">Uncharacterized protein</fullName>
    </submittedName>
</protein>
<accession>C0HIC5</accession>
<name>C0HIC5_MAIZE</name>
<dbReference type="AlphaFoldDB" id="C0HIC5"/>